<comment type="caution">
    <text evidence="1">The sequence shown here is derived from an EMBL/GenBank/DDBJ whole genome shotgun (WGS) entry which is preliminary data.</text>
</comment>
<dbReference type="SUPFAM" id="SSF101386">
    <property type="entry name" value="all-alpha NTP pyrophosphatases"/>
    <property type="match status" value="1"/>
</dbReference>
<sequence length="105" mass="12252">MDFKQLQDRALRIRQMYSEVEMKKYGKEWTCEQIVQGFVSDVGDLVKFVMSKEGVRETEDVDKKLAHELSNCLWSILVIANKFGVNIEKSFLETMNEIETRISAK</sequence>
<dbReference type="GO" id="GO:0016787">
    <property type="term" value="F:hydrolase activity"/>
    <property type="evidence" value="ECO:0007669"/>
    <property type="project" value="UniProtKB-KW"/>
</dbReference>
<evidence type="ECO:0000313" key="2">
    <source>
        <dbReference type="Proteomes" id="UP000034246"/>
    </source>
</evidence>
<proteinExistence type="predicted"/>
<keyword evidence="1" id="KW-0378">Hydrolase</keyword>
<reference evidence="1 2" key="1">
    <citation type="journal article" date="2015" name="Nature">
        <title>rRNA introns, odd ribosomes, and small enigmatic genomes across a large radiation of phyla.</title>
        <authorList>
            <person name="Brown C.T."/>
            <person name="Hug L.A."/>
            <person name="Thomas B.C."/>
            <person name="Sharon I."/>
            <person name="Castelle C.J."/>
            <person name="Singh A."/>
            <person name="Wilkins M.J."/>
            <person name="Williams K.H."/>
            <person name="Banfield J.F."/>
        </authorList>
    </citation>
    <scope>NUCLEOTIDE SEQUENCE [LARGE SCALE GENOMIC DNA]</scope>
</reference>
<dbReference type="Proteomes" id="UP000034246">
    <property type="component" value="Unassembled WGS sequence"/>
</dbReference>
<gene>
    <name evidence="1" type="ORF">UT39_C0002G0097</name>
</gene>
<dbReference type="STRING" id="1618550.UT39_C0002G0097"/>
<accession>A0A0G0NGG7</accession>
<evidence type="ECO:0000313" key="1">
    <source>
        <dbReference type="EMBL" id="KKR11916.1"/>
    </source>
</evidence>
<dbReference type="EMBL" id="LBWP01000002">
    <property type="protein sequence ID" value="KKR11916.1"/>
    <property type="molecule type" value="Genomic_DNA"/>
</dbReference>
<organism evidence="1 2">
    <name type="scientific">Candidatus Woesebacteria bacterium GW2011_GWA1_39_21</name>
    <dbReference type="NCBI Taxonomy" id="1618550"/>
    <lineage>
        <taxon>Bacteria</taxon>
        <taxon>Candidatus Woeseibacteriota</taxon>
    </lineage>
</organism>
<protein>
    <submittedName>
        <fullName evidence="1">MazG nucleotide pyrophosphohydrolase</fullName>
    </submittedName>
</protein>
<dbReference type="Gene3D" id="1.10.287.1080">
    <property type="entry name" value="MazG-like"/>
    <property type="match status" value="1"/>
</dbReference>
<dbReference type="AlphaFoldDB" id="A0A0G0NGG7"/>
<name>A0A0G0NGG7_9BACT</name>